<evidence type="ECO:0000259" key="3">
    <source>
        <dbReference type="Pfam" id="PF01345"/>
    </source>
</evidence>
<feature type="region of interest" description="Disordered" evidence="1">
    <location>
        <begin position="37"/>
        <end position="58"/>
    </location>
</feature>
<name>A0A5B9PDM6_9BACT</name>
<dbReference type="PANTHER" id="PTHR34819:SF3">
    <property type="entry name" value="CELL SURFACE PROTEIN"/>
    <property type="match status" value="1"/>
</dbReference>
<keyword evidence="5" id="KW-1185">Reference proteome</keyword>
<feature type="domain" description="DUF11" evidence="3">
    <location>
        <begin position="282"/>
        <end position="363"/>
    </location>
</feature>
<feature type="chain" id="PRO_5022976781" evidence="2">
    <location>
        <begin position="29"/>
        <end position="750"/>
    </location>
</feature>
<keyword evidence="2" id="KW-0732">Signal</keyword>
<dbReference type="KEGG" id="mff:MFFC18_32010"/>
<feature type="signal peptide" evidence="2">
    <location>
        <begin position="1"/>
        <end position="28"/>
    </location>
</feature>
<dbReference type="InterPro" id="IPR013783">
    <property type="entry name" value="Ig-like_fold"/>
</dbReference>
<dbReference type="AlphaFoldDB" id="A0A5B9PDM6"/>
<accession>A0A5B9PDM6</accession>
<reference evidence="4 5" key="1">
    <citation type="submission" date="2019-08" db="EMBL/GenBank/DDBJ databases">
        <title>Deep-cultivation of Planctomycetes and their phenomic and genomic characterization uncovers novel biology.</title>
        <authorList>
            <person name="Wiegand S."/>
            <person name="Jogler M."/>
            <person name="Boedeker C."/>
            <person name="Pinto D."/>
            <person name="Vollmers J."/>
            <person name="Rivas-Marin E."/>
            <person name="Kohn T."/>
            <person name="Peeters S.H."/>
            <person name="Heuer A."/>
            <person name="Rast P."/>
            <person name="Oberbeckmann S."/>
            <person name="Bunk B."/>
            <person name="Jeske O."/>
            <person name="Meyerdierks A."/>
            <person name="Storesund J.E."/>
            <person name="Kallscheuer N."/>
            <person name="Luecker S."/>
            <person name="Lage O.M."/>
            <person name="Pohl T."/>
            <person name="Merkel B.J."/>
            <person name="Hornburger P."/>
            <person name="Mueller R.-W."/>
            <person name="Bruemmer F."/>
            <person name="Labrenz M."/>
            <person name="Spormann A.M."/>
            <person name="Op den Camp H."/>
            <person name="Overmann J."/>
            <person name="Amann R."/>
            <person name="Jetten M.S.M."/>
            <person name="Mascher T."/>
            <person name="Medema M.H."/>
            <person name="Devos D.P."/>
            <person name="Kaster A.-K."/>
            <person name="Ovreas L."/>
            <person name="Rohde M."/>
            <person name="Galperin M.Y."/>
            <person name="Jogler C."/>
        </authorList>
    </citation>
    <scope>NUCLEOTIDE SEQUENCE [LARGE SCALE GENOMIC DNA]</scope>
    <source>
        <strain evidence="4 5">FC18</strain>
    </source>
</reference>
<proteinExistence type="predicted"/>
<dbReference type="EMBL" id="CP042912">
    <property type="protein sequence ID" value="QEG23305.1"/>
    <property type="molecule type" value="Genomic_DNA"/>
</dbReference>
<dbReference type="Proteomes" id="UP000322214">
    <property type="component" value="Chromosome"/>
</dbReference>
<organism evidence="4 5">
    <name type="scientific">Mariniblastus fucicola</name>
    <dbReference type="NCBI Taxonomy" id="980251"/>
    <lineage>
        <taxon>Bacteria</taxon>
        <taxon>Pseudomonadati</taxon>
        <taxon>Planctomycetota</taxon>
        <taxon>Planctomycetia</taxon>
        <taxon>Pirellulales</taxon>
        <taxon>Pirellulaceae</taxon>
        <taxon>Mariniblastus</taxon>
    </lineage>
</organism>
<evidence type="ECO:0000313" key="5">
    <source>
        <dbReference type="Proteomes" id="UP000322214"/>
    </source>
</evidence>
<dbReference type="InterPro" id="IPR001434">
    <property type="entry name" value="OmcB-like_DUF11"/>
</dbReference>
<feature type="compositionally biased region" description="Low complexity" evidence="1">
    <location>
        <begin position="217"/>
        <end position="231"/>
    </location>
</feature>
<dbReference type="STRING" id="980251.GCA_001642875_00596"/>
<dbReference type="RefSeq" id="WP_157665083.1">
    <property type="nucleotide sequence ID" value="NZ_CP042912.1"/>
</dbReference>
<evidence type="ECO:0000256" key="2">
    <source>
        <dbReference type="SAM" id="SignalP"/>
    </source>
</evidence>
<evidence type="ECO:0000256" key="1">
    <source>
        <dbReference type="SAM" id="MobiDB-lite"/>
    </source>
</evidence>
<feature type="domain" description="DUF11" evidence="3">
    <location>
        <begin position="506"/>
        <end position="591"/>
    </location>
</feature>
<gene>
    <name evidence="4" type="primary">omcB_4</name>
    <name evidence="4" type="ORF">MFFC18_32010</name>
</gene>
<dbReference type="Gene3D" id="2.60.40.10">
    <property type="entry name" value="Immunoglobulins"/>
    <property type="match status" value="2"/>
</dbReference>
<evidence type="ECO:0000313" key="4">
    <source>
        <dbReference type="EMBL" id="QEG23305.1"/>
    </source>
</evidence>
<dbReference type="PANTHER" id="PTHR34819">
    <property type="entry name" value="LARGE CYSTEINE-RICH PERIPLASMIC PROTEIN OMCB"/>
    <property type="match status" value="1"/>
</dbReference>
<dbReference type="InterPro" id="IPR051172">
    <property type="entry name" value="Chlamydia_OmcB"/>
</dbReference>
<dbReference type="Pfam" id="PF01345">
    <property type="entry name" value="DUF11"/>
    <property type="match status" value="3"/>
</dbReference>
<feature type="compositionally biased region" description="Polar residues" evidence="1">
    <location>
        <begin position="170"/>
        <end position="191"/>
    </location>
</feature>
<dbReference type="Gene3D" id="2.60.40.1170">
    <property type="entry name" value="Mu homology domain, subdomain B"/>
    <property type="match status" value="1"/>
</dbReference>
<protein>
    <submittedName>
        <fullName evidence="4">Large cysteine-rich periplasmic protein omcB</fullName>
    </submittedName>
</protein>
<feature type="region of interest" description="Disordered" evidence="1">
    <location>
        <begin position="141"/>
        <end position="242"/>
    </location>
</feature>
<sequence precursor="true">MLAQRISKIVSWSVLTLLIAISADSLLAQDQQQVVPPSQRYEPAQAQTAPPSVHIAPGEARRLPGTQKLRRSLSDQSLSQWSNQPGTIAQTSYQQPAATQEPAVPAVLAGAPSSMANQAANGFSAARSASASSVERFASQVNQMRTDGPDVSPIVGSPLRAPMNAPKTAPPTQVKTEPLATSQNRMAQPQVSEFKPPARPTSTPKPAAKQTAANPRPAAAKKSSDFAAKPAVVNQESAPKYKPTQRMIDRNVRPVSRQVESLEQNKDKATMSLNAPGIEVETFGPQTIGLNKPASFRVEVNNNSRTDAENVLVGINVPEWVDVQNTNLTTGKKEITGGQEQARILWTIDRIPAGQKHTATVVAVPRKAQGFGLSVEWTLVPRMGSVDIQVTEPRLEMMMSGPGEVLFGETAVYTVTVRNPGTGMAENVVVMLPEEFGGDRAAIGNIPAGKESTFDIELAARTAGQLTLTTNASADGNLATDASQDVVVRRAVLGITIEGPALKYSGTMGRYKVTVTNNGDAAGNSLETAIAFPQGANYLGGIDGAKTSDGGILWQIGSLDPNQSKTFEIDCELVGSGDLQFEAGVRHKDDPTKVATAAAACVTAVETIADLVLTVQDPKGPLPTGEETDYQISVQNRGSRSAKGVELLMQFSEGIEPSKATGLQNRIVPGQVIFAPIAQIDPGQSMTFKITAIANKRGTHVFRAFLSCDESDSREVAEGTTKFFGDEFDVESNRETATANQAAASNEFKR</sequence>
<feature type="domain" description="DUF11" evidence="3">
    <location>
        <begin position="610"/>
        <end position="713"/>
    </location>
</feature>